<keyword evidence="2" id="KW-0813">Transport</keyword>
<feature type="transmembrane region" description="Helical" evidence="6">
    <location>
        <begin position="288"/>
        <end position="307"/>
    </location>
</feature>
<dbReference type="Gramene" id="rna-AYBTSS11_LOCUS29811">
    <property type="protein sequence ID" value="CAJ1977644.1"/>
    <property type="gene ID" value="gene-AYBTSS11_LOCUS29811"/>
</dbReference>
<feature type="transmembrane region" description="Helical" evidence="6">
    <location>
        <begin position="255"/>
        <end position="276"/>
    </location>
</feature>
<evidence type="ECO:0000256" key="1">
    <source>
        <dbReference type="ARBA" id="ARBA00004141"/>
    </source>
</evidence>
<dbReference type="PANTHER" id="PTHR23504:SF95">
    <property type="entry name" value="MAJOR FACILITATOR SUPERFAMILY PROTEIN"/>
    <property type="match status" value="1"/>
</dbReference>
<comment type="subcellular location">
    <subcellularLocation>
        <location evidence="1">Membrane</location>
        <topology evidence="1">Multi-pass membrane protein</topology>
    </subcellularLocation>
</comment>
<dbReference type="Proteomes" id="UP001189624">
    <property type="component" value="Chromosome 10"/>
</dbReference>
<keyword evidence="9" id="KW-1185">Reference proteome</keyword>
<dbReference type="CDD" id="cd17330">
    <property type="entry name" value="MFS_SLC46_TetA_like"/>
    <property type="match status" value="1"/>
</dbReference>
<sequence>MEGFAGLSHLYVTIFLSGFGGVIALTAITDVTMDALCPGQDQCSLAIYLTGIQQAKKKLSKSGIVLQVAGVGSVLVTPLIGNLSDKYGRKTLITLPLTLTVIPQVILAYSRETKFFYAYYAVKTLAAMVGEGSFHCLSCTYVADMVPHGKRTSSFGALAGVGSATFVCGSLAARFLSTALTFQVAAVSSMIALVYMRIFLKESVPGVGTSQPLLKEGEEPCPGDDSSRKTTAFKKLPSLWDLIRLLKCSPTFSQVAIVSFFNSLVASGLLAVLLYYLKARFQFNKDQFATTMMITAVGATFAQLFFMPLLVSVMGEEKLLSTALLVNCIDVLVYSVAWSPWVPYALAVFSVFSVFSGPSLSSIASKQVESNEQGMVQGCLSGISSFASIIAPLVISPLTDDSICSESNDPCCSSSSYCGWHN</sequence>
<keyword evidence="5 6" id="KW-0472">Membrane</keyword>
<evidence type="ECO:0000313" key="9">
    <source>
        <dbReference type="Proteomes" id="UP001189624"/>
    </source>
</evidence>
<evidence type="ECO:0000313" key="8">
    <source>
        <dbReference type="EMBL" id="CAJ1977644.1"/>
    </source>
</evidence>
<organism evidence="8 9">
    <name type="scientific">Sphenostylis stenocarpa</name>
    <dbReference type="NCBI Taxonomy" id="92480"/>
    <lineage>
        <taxon>Eukaryota</taxon>
        <taxon>Viridiplantae</taxon>
        <taxon>Streptophyta</taxon>
        <taxon>Embryophyta</taxon>
        <taxon>Tracheophyta</taxon>
        <taxon>Spermatophyta</taxon>
        <taxon>Magnoliopsida</taxon>
        <taxon>eudicotyledons</taxon>
        <taxon>Gunneridae</taxon>
        <taxon>Pentapetalae</taxon>
        <taxon>rosids</taxon>
        <taxon>fabids</taxon>
        <taxon>Fabales</taxon>
        <taxon>Fabaceae</taxon>
        <taxon>Papilionoideae</taxon>
        <taxon>50 kb inversion clade</taxon>
        <taxon>NPAAA clade</taxon>
        <taxon>indigoferoid/millettioid clade</taxon>
        <taxon>Phaseoleae</taxon>
        <taxon>Sphenostylis</taxon>
    </lineage>
</organism>
<feature type="transmembrane region" description="Helical" evidence="6">
    <location>
        <begin position="116"/>
        <end position="143"/>
    </location>
</feature>
<evidence type="ECO:0000256" key="3">
    <source>
        <dbReference type="ARBA" id="ARBA00022692"/>
    </source>
</evidence>
<dbReference type="PANTHER" id="PTHR23504">
    <property type="entry name" value="MAJOR FACILITATOR SUPERFAMILY DOMAIN-CONTAINING PROTEIN 10"/>
    <property type="match status" value="1"/>
</dbReference>
<accession>A0AA87BA00</accession>
<dbReference type="AlphaFoldDB" id="A0AA87BA00"/>
<dbReference type="Pfam" id="PF07690">
    <property type="entry name" value="MFS_1"/>
    <property type="match status" value="1"/>
</dbReference>
<dbReference type="InterPro" id="IPR001958">
    <property type="entry name" value="Tet-R_TetA/multi-R_MdtG-like"/>
</dbReference>
<dbReference type="Gene3D" id="1.20.1250.20">
    <property type="entry name" value="MFS general substrate transporter like domains"/>
    <property type="match status" value="1"/>
</dbReference>
<evidence type="ECO:0000259" key="7">
    <source>
        <dbReference type="PROSITE" id="PS50850"/>
    </source>
</evidence>
<feature type="transmembrane region" description="Helical" evidence="6">
    <location>
        <begin position="7"/>
        <end position="28"/>
    </location>
</feature>
<reference evidence="8" key="1">
    <citation type="submission" date="2023-10" db="EMBL/GenBank/DDBJ databases">
        <authorList>
            <person name="Domelevo Entfellner J.-B."/>
        </authorList>
    </citation>
    <scope>NUCLEOTIDE SEQUENCE</scope>
</reference>
<gene>
    <name evidence="8" type="ORF">AYBTSS11_LOCUS29811</name>
</gene>
<keyword evidence="3 6" id="KW-0812">Transmembrane</keyword>
<dbReference type="GO" id="GO:0016020">
    <property type="term" value="C:membrane"/>
    <property type="evidence" value="ECO:0007669"/>
    <property type="project" value="UniProtKB-SubCell"/>
</dbReference>
<dbReference type="InterPro" id="IPR020846">
    <property type="entry name" value="MFS_dom"/>
</dbReference>
<keyword evidence="4 6" id="KW-1133">Transmembrane helix</keyword>
<dbReference type="PRINTS" id="PR01035">
    <property type="entry name" value="TCRTETA"/>
</dbReference>
<proteinExistence type="predicted"/>
<feature type="transmembrane region" description="Helical" evidence="6">
    <location>
        <begin position="375"/>
        <end position="395"/>
    </location>
</feature>
<feature type="transmembrane region" description="Helical" evidence="6">
    <location>
        <begin position="344"/>
        <end position="363"/>
    </location>
</feature>
<evidence type="ECO:0000256" key="5">
    <source>
        <dbReference type="ARBA" id="ARBA00023136"/>
    </source>
</evidence>
<feature type="transmembrane region" description="Helical" evidence="6">
    <location>
        <begin position="155"/>
        <end position="176"/>
    </location>
</feature>
<name>A0AA87BA00_9FABA</name>
<dbReference type="EMBL" id="OY731407">
    <property type="protein sequence ID" value="CAJ1977644.1"/>
    <property type="molecule type" value="Genomic_DNA"/>
</dbReference>
<dbReference type="PROSITE" id="PS50850">
    <property type="entry name" value="MFS"/>
    <property type="match status" value="1"/>
</dbReference>
<evidence type="ECO:0000256" key="2">
    <source>
        <dbReference type="ARBA" id="ARBA00022448"/>
    </source>
</evidence>
<feature type="transmembrane region" description="Helical" evidence="6">
    <location>
        <begin position="64"/>
        <end position="80"/>
    </location>
</feature>
<protein>
    <recommendedName>
        <fullName evidence="7">Major facilitator superfamily (MFS) profile domain-containing protein</fullName>
    </recommendedName>
</protein>
<dbReference type="SUPFAM" id="SSF103473">
    <property type="entry name" value="MFS general substrate transporter"/>
    <property type="match status" value="1"/>
</dbReference>
<dbReference type="InterPro" id="IPR011701">
    <property type="entry name" value="MFS"/>
</dbReference>
<dbReference type="InterPro" id="IPR036259">
    <property type="entry name" value="MFS_trans_sf"/>
</dbReference>
<evidence type="ECO:0000256" key="4">
    <source>
        <dbReference type="ARBA" id="ARBA00022989"/>
    </source>
</evidence>
<evidence type="ECO:0000256" key="6">
    <source>
        <dbReference type="SAM" id="Phobius"/>
    </source>
</evidence>
<feature type="domain" description="Major facilitator superfamily (MFS) profile" evidence="7">
    <location>
        <begin position="10"/>
        <end position="422"/>
    </location>
</feature>
<dbReference type="GO" id="GO:0022857">
    <property type="term" value="F:transmembrane transporter activity"/>
    <property type="evidence" value="ECO:0007669"/>
    <property type="project" value="InterPro"/>
</dbReference>
<feature type="transmembrane region" description="Helical" evidence="6">
    <location>
        <begin position="182"/>
        <end position="200"/>
    </location>
</feature>